<gene>
    <name evidence="3" type="ORF">BKA67DRAFT_652357</name>
</gene>
<protein>
    <submittedName>
        <fullName evidence="3">Acyl-CoA N-acyltransferase</fullName>
    </submittedName>
</protein>
<dbReference type="CDD" id="cd04301">
    <property type="entry name" value="NAT_SF"/>
    <property type="match status" value="1"/>
</dbReference>
<dbReference type="InterPro" id="IPR016181">
    <property type="entry name" value="Acyl_CoA_acyltransferase"/>
</dbReference>
<dbReference type="Pfam" id="PF00583">
    <property type="entry name" value="Acetyltransf_1"/>
    <property type="match status" value="1"/>
</dbReference>
<dbReference type="AlphaFoldDB" id="A0A9P8UVE6"/>
<dbReference type="InterPro" id="IPR000182">
    <property type="entry name" value="GNAT_dom"/>
</dbReference>
<dbReference type="PANTHER" id="PTHR13947">
    <property type="entry name" value="GNAT FAMILY N-ACETYLTRANSFERASE"/>
    <property type="match status" value="1"/>
</dbReference>
<dbReference type="GeneID" id="70135042"/>
<evidence type="ECO:0000313" key="3">
    <source>
        <dbReference type="EMBL" id="KAH6659098.1"/>
    </source>
</evidence>
<dbReference type="OrthoDB" id="41532at2759"/>
<reference evidence="3" key="1">
    <citation type="journal article" date="2021" name="Nat. Commun.">
        <title>Genetic determinants of endophytism in the Arabidopsis root mycobiome.</title>
        <authorList>
            <person name="Mesny F."/>
            <person name="Miyauchi S."/>
            <person name="Thiergart T."/>
            <person name="Pickel B."/>
            <person name="Atanasova L."/>
            <person name="Karlsson M."/>
            <person name="Huettel B."/>
            <person name="Barry K.W."/>
            <person name="Haridas S."/>
            <person name="Chen C."/>
            <person name="Bauer D."/>
            <person name="Andreopoulos W."/>
            <person name="Pangilinan J."/>
            <person name="LaButti K."/>
            <person name="Riley R."/>
            <person name="Lipzen A."/>
            <person name="Clum A."/>
            <person name="Drula E."/>
            <person name="Henrissat B."/>
            <person name="Kohler A."/>
            <person name="Grigoriev I.V."/>
            <person name="Martin F.M."/>
            <person name="Hacquard S."/>
        </authorList>
    </citation>
    <scope>NUCLEOTIDE SEQUENCE</scope>
    <source>
        <strain evidence="3">MPI-SDFR-AT-0073</strain>
    </source>
</reference>
<accession>A0A9P8UVE6</accession>
<feature type="domain" description="N-acetyltransferase" evidence="2">
    <location>
        <begin position="4"/>
        <end position="171"/>
    </location>
</feature>
<dbReference type="Gene3D" id="3.40.630.30">
    <property type="match status" value="1"/>
</dbReference>
<evidence type="ECO:0000259" key="2">
    <source>
        <dbReference type="PROSITE" id="PS51186"/>
    </source>
</evidence>
<dbReference type="PANTHER" id="PTHR13947:SF37">
    <property type="entry name" value="LD18367P"/>
    <property type="match status" value="1"/>
</dbReference>
<proteinExistence type="predicted"/>
<dbReference type="Proteomes" id="UP000758603">
    <property type="component" value="Unassembled WGS sequence"/>
</dbReference>
<evidence type="ECO:0000256" key="1">
    <source>
        <dbReference type="ARBA" id="ARBA00022679"/>
    </source>
</evidence>
<evidence type="ECO:0000313" key="4">
    <source>
        <dbReference type="Proteomes" id="UP000758603"/>
    </source>
</evidence>
<keyword evidence="1" id="KW-0808">Transferase</keyword>
<organism evidence="3 4">
    <name type="scientific">Truncatella angustata</name>
    <dbReference type="NCBI Taxonomy" id="152316"/>
    <lineage>
        <taxon>Eukaryota</taxon>
        <taxon>Fungi</taxon>
        <taxon>Dikarya</taxon>
        <taxon>Ascomycota</taxon>
        <taxon>Pezizomycotina</taxon>
        <taxon>Sordariomycetes</taxon>
        <taxon>Xylariomycetidae</taxon>
        <taxon>Amphisphaeriales</taxon>
        <taxon>Sporocadaceae</taxon>
        <taxon>Truncatella</taxon>
    </lineage>
</organism>
<comment type="caution">
    <text evidence="3">The sequence shown here is derived from an EMBL/GenBank/DDBJ whole genome shotgun (WGS) entry which is preliminary data.</text>
</comment>
<keyword evidence="4" id="KW-1185">Reference proteome</keyword>
<sequence>MATTDIRLRTEDDFAALVAALEDVYSTDGYPVQGTADAAAFFNPDGLVEAWVAVHDEVVVGHVAIIAAAKGYQPAVRALLDLPGSGADVKQCVVVARFFVRKYARGLGLGRTLIERTCEWARENKVKIVMNVLSKDKAAIQLYEKVDFRRIGEGSYKNPAGNLFPESFYVYG</sequence>
<dbReference type="RefSeq" id="XP_045963229.1">
    <property type="nucleotide sequence ID" value="XM_046106151.1"/>
</dbReference>
<dbReference type="PROSITE" id="PS51186">
    <property type="entry name" value="GNAT"/>
    <property type="match status" value="1"/>
</dbReference>
<dbReference type="SUPFAM" id="SSF55729">
    <property type="entry name" value="Acyl-CoA N-acyltransferases (Nat)"/>
    <property type="match status" value="1"/>
</dbReference>
<name>A0A9P8UVE6_9PEZI</name>
<dbReference type="GO" id="GO:0008080">
    <property type="term" value="F:N-acetyltransferase activity"/>
    <property type="evidence" value="ECO:0007669"/>
    <property type="project" value="InterPro"/>
</dbReference>
<dbReference type="EMBL" id="JAGPXC010000001">
    <property type="protein sequence ID" value="KAH6659098.1"/>
    <property type="molecule type" value="Genomic_DNA"/>
</dbReference>
<dbReference type="InterPro" id="IPR050769">
    <property type="entry name" value="NAT_camello-type"/>
</dbReference>